<evidence type="ECO:0000313" key="2">
    <source>
        <dbReference type="EMBL" id="EET88433.1"/>
    </source>
</evidence>
<dbReference type="eggNOG" id="COG1253">
    <property type="taxonomic scope" value="Bacteria"/>
</dbReference>
<keyword evidence="1" id="KW-0812">Transmembrane</keyword>
<reference evidence="2 3" key="1">
    <citation type="submission" date="2009-06" db="EMBL/GenBank/DDBJ databases">
        <title>The draft genome of Clostridium carboxidivorans P7.</title>
        <authorList>
            <consortium name="US DOE Joint Genome Institute (JGI-PGF)"/>
            <person name="Lucas S."/>
            <person name="Copeland A."/>
            <person name="Lapidus A."/>
            <person name="Glavina del Rio T."/>
            <person name="Tice H."/>
            <person name="Bruce D."/>
            <person name="Goodwin L."/>
            <person name="Pitluck S."/>
            <person name="Larimer F."/>
            <person name="Land M.L."/>
            <person name="Hauser L."/>
            <person name="Hemme C.L."/>
        </authorList>
    </citation>
    <scope>NUCLEOTIDE SEQUENCE [LARGE SCALE GENOMIC DNA]</scope>
    <source>
        <strain evidence="2 3">P7</strain>
    </source>
</reference>
<name>C6PQR1_9CLOT</name>
<evidence type="ECO:0000256" key="1">
    <source>
        <dbReference type="SAM" id="Phobius"/>
    </source>
</evidence>
<keyword evidence="3" id="KW-1185">Reference proteome</keyword>
<accession>C6PQR1</accession>
<gene>
    <name evidence="2" type="ORF">CcarbDRAFT_1128</name>
</gene>
<proteinExistence type="predicted"/>
<sequence length="194" mass="20873">MGSKSKSNSKKSNTKWILKIICGSMIICGSISLLSDVLLKKVNILVAFIILIFIIFTGIISDIIGVAVTAANEIPFHAMASKKVKGAKIAIKLIKNADKTSSICNDVVGDVCGIVSGSIGVYIASKVHLLFPGLNTYVINTLIGVVIGAFTIGGKSIGKNLAINRSNEILFKVCKIIYIFLKRIDKNVKYTRKL</sequence>
<dbReference type="STRING" id="536227.Ccar_25635"/>
<feature type="transmembrane region" description="Helical" evidence="1">
    <location>
        <begin position="16"/>
        <end position="38"/>
    </location>
</feature>
<dbReference type="Proteomes" id="UP000004198">
    <property type="component" value="Unassembled WGS sequence"/>
</dbReference>
<organism evidence="2 3">
    <name type="scientific">Clostridium carboxidivorans P7</name>
    <dbReference type="NCBI Taxonomy" id="536227"/>
    <lineage>
        <taxon>Bacteria</taxon>
        <taxon>Bacillati</taxon>
        <taxon>Bacillota</taxon>
        <taxon>Clostridia</taxon>
        <taxon>Eubacteriales</taxon>
        <taxon>Clostridiaceae</taxon>
        <taxon>Clostridium</taxon>
    </lineage>
</organism>
<comment type="caution">
    <text evidence="2">The sequence shown here is derived from an EMBL/GenBank/DDBJ whole genome shotgun (WGS) entry which is preliminary data.</text>
</comment>
<feature type="transmembrane region" description="Helical" evidence="1">
    <location>
        <begin position="137"/>
        <end position="157"/>
    </location>
</feature>
<dbReference type="EMBL" id="ACVI01000013">
    <property type="protein sequence ID" value="EET88433.1"/>
    <property type="molecule type" value="Genomic_DNA"/>
</dbReference>
<feature type="transmembrane region" description="Helical" evidence="1">
    <location>
        <begin position="44"/>
        <end position="71"/>
    </location>
</feature>
<keyword evidence="1" id="KW-0472">Membrane</keyword>
<dbReference type="AlphaFoldDB" id="C6PQR1"/>
<dbReference type="OrthoDB" id="2111373at2"/>
<evidence type="ECO:0008006" key="4">
    <source>
        <dbReference type="Google" id="ProtNLM"/>
    </source>
</evidence>
<dbReference type="RefSeq" id="WP_007060013.1">
    <property type="nucleotide sequence ID" value="NZ_ACVI01000013.1"/>
</dbReference>
<evidence type="ECO:0000313" key="3">
    <source>
        <dbReference type="Proteomes" id="UP000004198"/>
    </source>
</evidence>
<keyword evidence="1" id="KW-1133">Transmembrane helix</keyword>
<protein>
    <recommendedName>
        <fullName evidence="4">Mg2+ and Co2+ transporter CorB</fullName>
    </recommendedName>
</protein>